<dbReference type="Gene3D" id="1.10.10.10">
    <property type="entry name" value="Winged helix-like DNA-binding domain superfamily/Winged helix DNA-binding domain"/>
    <property type="match status" value="1"/>
</dbReference>
<evidence type="ECO:0000313" key="5">
    <source>
        <dbReference type="EMBL" id="MBZ6079020.1"/>
    </source>
</evidence>
<keyword evidence="1" id="KW-0805">Transcription regulation</keyword>
<dbReference type="InterPro" id="IPR036390">
    <property type="entry name" value="WH_DNA-bd_sf"/>
</dbReference>
<dbReference type="PROSITE" id="PS51118">
    <property type="entry name" value="HTH_HXLR"/>
    <property type="match status" value="1"/>
</dbReference>
<dbReference type="Proteomes" id="UP000704176">
    <property type="component" value="Unassembled WGS sequence"/>
</dbReference>
<dbReference type="Pfam" id="PF01638">
    <property type="entry name" value="HxlR"/>
    <property type="match status" value="1"/>
</dbReference>
<dbReference type="EMBL" id="JAIRBM010000026">
    <property type="protein sequence ID" value="MBZ6079020.1"/>
    <property type="molecule type" value="Genomic_DNA"/>
</dbReference>
<dbReference type="InterPro" id="IPR002577">
    <property type="entry name" value="HTH_HxlR"/>
</dbReference>
<evidence type="ECO:0000256" key="2">
    <source>
        <dbReference type="ARBA" id="ARBA00023125"/>
    </source>
</evidence>
<name>A0ABS7VVD6_9HYPH</name>
<accession>A0ABS7VVD6</accession>
<reference evidence="5 6" key="1">
    <citation type="submission" date="2021-09" db="EMBL/GenBank/DDBJ databases">
        <title>The complete genome sequence of a new microorganism.</title>
        <authorList>
            <person name="Zi Z."/>
        </authorList>
    </citation>
    <scope>NUCLEOTIDE SEQUENCE [LARGE SCALE GENOMIC DNA]</scope>
    <source>
        <strain evidence="5 6">WGZ8</strain>
    </source>
</reference>
<dbReference type="SUPFAM" id="SSF46785">
    <property type="entry name" value="Winged helix' DNA-binding domain"/>
    <property type="match status" value="1"/>
</dbReference>
<evidence type="ECO:0000256" key="3">
    <source>
        <dbReference type="ARBA" id="ARBA00023163"/>
    </source>
</evidence>
<protein>
    <submittedName>
        <fullName evidence="5">Helix-turn-helix transcriptional regulator</fullName>
    </submittedName>
</protein>
<comment type="caution">
    <text evidence="5">The sequence shown here is derived from an EMBL/GenBank/DDBJ whole genome shotgun (WGS) entry which is preliminary data.</text>
</comment>
<evidence type="ECO:0000256" key="1">
    <source>
        <dbReference type="ARBA" id="ARBA00023015"/>
    </source>
</evidence>
<evidence type="ECO:0000259" key="4">
    <source>
        <dbReference type="PROSITE" id="PS51118"/>
    </source>
</evidence>
<sequence length="134" mass="15166">MKPSHSEVPDSCRAVTELLNRIGDKWSVGVVRHLGRRKMRFTELRRSLDGISQKMLTSTLRGLERDGFVVRTVTPTIPPRVDYELTELGRGLWKPVTALGEWAQKNRRRVEAARATFDALNEPRAKLHGSSMTG</sequence>
<gene>
    <name evidence="5" type="ORF">K9B37_22425</name>
</gene>
<dbReference type="PANTHER" id="PTHR33204:SF39">
    <property type="entry name" value="TRANSCRIPTIONAL REGULATORY PROTEIN"/>
    <property type="match status" value="1"/>
</dbReference>
<dbReference type="PANTHER" id="PTHR33204">
    <property type="entry name" value="TRANSCRIPTIONAL REGULATOR, MARR FAMILY"/>
    <property type="match status" value="1"/>
</dbReference>
<organism evidence="5 6">
    <name type="scientific">Microvirga puerhi</name>
    <dbReference type="NCBI Taxonomy" id="2876078"/>
    <lineage>
        <taxon>Bacteria</taxon>
        <taxon>Pseudomonadati</taxon>
        <taxon>Pseudomonadota</taxon>
        <taxon>Alphaproteobacteria</taxon>
        <taxon>Hyphomicrobiales</taxon>
        <taxon>Methylobacteriaceae</taxon>
        <taxon>Microvirga</taxon>
    </lineage>
</organism>
<feature type="domain" description="HTH hxlR-type" evidence="4">
    <location>
        <begin position="12"/>
        <end position="111"/>
    </location>
</feature>
<dbReference type="RefSeq" id="WP_224315771.1">
    <property type="nucleotide sequence ID" value="NZ_JAIRBM010000026.1"/>
</dbReference>
<dbReference type="InterPro" id="IPR036388">
    <property type="entry name" value="WH-like_DNA-bd_sf"/>
</dbReference>
<evidence type="ECO:0000313" key="6">
    <source>
        <dbReference type="Proteomes" id="UP000704176"/>
    </source>
</evidence>
<keyword evidence="3" id="KW-0804">Transcription</keyword>
<keyword evidence="2" id="KW-0238">DNA-binding</keyword>
<keyword evidence="6" id="KW-1185">Reference proteome</keyword>
<proteinExistence type="predicted"/>